<protein>
    <submittedName>
        <fullName evidence="1">Uncharacterized protein</fullName>
    </submittedName>
</protein>
<dbReference type="Proteomes" id="UP001497535">
    <property type="component" value="Unassembled WGS sequence"/>
</dbReference>
<gene>
    <name evidence="1" type="ORF">MENTE1834_LOCUS25139</name>
</gene>
<evidence type="ECO:0000313" key="2">
    <source>
        <dbReference type="Proteomes" id="UP001497535"/>
    </source>
</evidence>
<name>A0ACB0ZIS6_MELEN</name>
<accession>A0ACB0ZIS6</accession>
<comment type="caution">
    <text evidence="1">The sequence shown here is derived from an EMBL/GenBank/DDBJ whole genome shotgun (WGS) entry which is preliminary data.</text>
</comment>
<evidence type="ECO:0000313" key="1">
    <source>
        <dbReference type="EMBL" id="CAK5078100.1"/>
    </source>
</evidence>
<dbReference type="EMBL" id="CAVMJV010000035">
    <property type="protein sequence ID" value="CAK5078100.1"/>
    <property type="molecule type" value="Genomic_DNA"/>
</dbReference>
<proteinExistence type="predicted"/>
<sequence>MNEADRRKFTSFAHAQLTVANEICEYMGCPLVFFCPTGLLCFYILDIEEWKDLDFLSFFIFSFFLNFSEYCESSASPTLDESGYLTVLGAELHPDIRILWTGIHISF</sequence>
<keyword evidence="2" id="KW-1185">Reference proteome</keyword>
<organism evidence="1 2">
    <name type="scientific">Meloidogyne enterolobii</name>
    <name type="common">Root-knot nematode worm</name>
    <name type="synonym">Meloidogyne mayaguensis</name>
    <dbReference type="NCBI Taxonomy" id="390850"/>
    <lineage>
        <taxon>Eukaryota</taxon>
        <taxon>Metazoa</taxon>
        <taxon>Ecdysozoa</taxon>
        <taxon>Nematoda</taxon>
        <taxon>Chromadorea</taxon>
        <taxon>Rhabditida</taxon>
        <taxon>Tylenchina</taxon>
        <taxon>Tylenchomorpha</taxon>
        <taxon>Tylenchoidea</taxon>
        <taxon>Meloidogynidae</taxon>
        <taxon>Meloidogyninae</taxon>
        <taxon>Meloidogyne</taxon>
    </lineage>
</organism>
<reference evidence="1" key="1">
    <citation type="submission" date="2023-11" db="EMBL/GenBank/DDBJ databases">
        <authorList>
            <person name="Poullet M."/>
        </authorList>
    </citation>
    <scope>NUCLEOTIDE SEQUENCE</scope>
    <source>
        <strain evidence="1">E1834</strain>
    </source>
</reference>